<evidence type="ECO:0000256" key="3">
    <source>
        <dbReference type="SAM" id="Phobius"/>
    </source>
</evidence>
<dbReference type="Gene3D" id="1.10.1760.20">
    <property type="match status" value="1"/>
</dbReference>
<dbReference type="PIRSF" id="PIRSF016661">
    <property type="entry name" value="BioY"/>
    <property type="match status" value="1"/>
</dbReference>
<name>A0ABN0X9C8_9LACT</name>
<feature type="transmembrane region" description="Helical" evidence="3">
    <location>
        <begin position="114"/>
        <end position="135"/>
    </location>
</feature>
<protein>
    <recommendedName>
        <fullName evidence="2">Biotin transporter</fullName>
    </recommendedName>
</protein>
<dbReference type="EMBL" id="BAAACW010000055">
    <property type="protein sequence ID" value="GAA0358557.1"/>
    <property type="molecule type" value="Genomic_DNA"/>
</dbReference>
<keyword evidence="2 3" id="KW-0472">Membrane</keyword>
<dbReference type="InterPro" id="IPR003784">
    <property type="entry name" value="BioY"/>
</dbReference>
<dbReference type="RefSeq" id="WP_343754425.1">
    <property type="nucleotide sequence ID" value="NZ_BAAACW010000055.1"/>
</dbReference>
<keyword evidence="3" id="KW-1133">Transmembrane helix</keyword>
<keyword evidence="2" id="KW-1003">Cell membrane</keyword>
<sequence>MKQLTARDMTQISISTAMLSLSALIAIPIGPVPVTLQVFFFLLIPALLGPYKGTLALSLYVLIGLIGFPVFAGGSGGFQSFLSPSFGYLIGQVALAPLAGYLSRQKTGTSTHILTAYMAGIILLLYVIGISYQYWIMNTLLNTSIQLQTIIRGNLFVFLPLDLVKAAGAALIYNRLHVIITV</sequence>
<evidence type="ECO:0000256" key="2">
    <source>
        <dbReference type="PIRNR" id="PIRNR016661"/>
    </source>
</evidence>
<feature type="transmembrane region" description="Helical" evidence="3">
    <location>
        <begin position="58"/>
        <end position="79"/>
    </location>
</feature>
<dbReference type="PANTHER" id="PTHR34295">
    <property type="entry name" value="BIOTIN TRANSPORTER BIOY"/>
    <property type="match status" value="1"/>
</dbReference>
<accession>A0ABN0X9C8</accession>
<keyword evidence="3" id="KW-0812">Transmembrane</keyword>
<dbReference type="Proteomes" id="UP001501166">
    <property type="component" value="Unassembled WGS sequence"/>
</dbReference>
<feature type="transmembrane region" description="Helical" evidence="3">
    <location>
        <begin position="155"/>
        <end position="173"/>
    </location>
</feature>
<proteinExistence type="inferred from homology"/>
<reference evidence="4 5" key="1">
    <citation type="journal article" date="2019" name="Int. J. Syst. Evol. Microbiol.">
        <title>The Global Catalogue of Microorganisms (GCM) 10K type strain sequencing project: providing services to taxonomists for standard genome sequencing and annotation.</title>
        <authorList>
            <consortium name="The Broad Institute Genomics Platform"/>
            <consortium name="The Broad Institute Genome Sequencing Center for Infectious Disease"/>
            <person name="Wu L."/>
            <person name="Ma J."/>
        </authorList>
    </citation>
    <scope>NUCLEOTIDE SEQUENCE [LARGE SCALE GENOMIC DNA]</scope>
    <source>
        <strain evidence="4 5">JCM 12662</strain>
    </source>
</reference>
<evidence type="ECO:0000313" key="5">
    <source>
        <dbReference type="Proteomes" id="UP001501166"/>
    </source>
</evidence>
<organism evidence="4 5">
    <name type="scientific">Alkalibacterium iburiense</name>
    <dbReference type="NCBI Taxonomy" id="290589"/>
    <lineage>
        <taxon>Bacteria</taxon>
        <taxon>Bacillati</taxon>
        <taxon>Bacillota</taxon>
        <taxon>Bacilli</taxon>
        <taxon>Lactobacillales</taxon>
        <taxon>Carnobacteriaceae</taxon>
        <taxon>Alkalibacterium</taxon>
    </lineage>
</organism>
<comment type="caution">
    <text evidence="4">The sequence shown here is derived from an EMBL/GenBank/DDBJ whole genome shotgun (WGS) entry which is preliminary data.</text>
</comment>
<evidence type="ECO:0000313" key="4">
    <source>
        <dbReference type="EMBL" id="GAA0358557.1"/>
    </source>
</evidence>
<evidence type="ECO:0000256" key="1">
    <source>
        <dbReference type="ARBA" id="ARBA00010692"/>
    </source>
</evidence>
<gene>
    <name evidence="4" type="ORF">GCM10008932_09090</name>
</gene>
<comment type="subcellular location">
    <subcellularLocation>
        <location evidence="2">Cell membrane</location>
        <topology evidence="2">Multi-pass membrane protein</topology>
    </subcellularLocation>
</comment>
<keyword evidence="5" id="KW-1185">Reference proteome</keyword>
<dbReference type="PANTHER" id="PTHR34295:SF1">
    <property type="entry name" value="BIOTIN TRANSPORTER BIOY"/>
    <property type="match status" value="1"/>
</dbReference>
<dbReference type="Pfam" id="PF02632">
    <property type="entry name" value="BioY"/>
    <property type="match status" value="1"/>
</dbReference>
<keyword evidence="2" id="KW-0813">Transport</keyword>
<comment type="similarity">
    <text evidence="1 2">Belongs to the BioY family.</text>
</comment>